<protein>
    <submittedName>
        <fullName evidence="1">Uncharacterized protein</fullName>
    </submittedName>
</protein>
<keyword evidence="2" id="KW-1185">Reference proteome</keyword>
<name>A0A9P6JP55_9AGAR</name>
<dbReference type="EMBL" id="MU157861">
    <property type="protein sequence ID" value="KAF9527463.1"/>
    <property type="molecule type" value="Genomic_DNA"/>
</dbReference>
<accession>A0A9P6JP55</accession>
<dbReference type="Proteomes" id="UP000807306">
    <property type="component" value="Unassembled WGS sequence"/>
</dbReference>
<proteinExistence type="predicted"/>
<reference evidence="1" key="1">
    <citation type="submission" date="2020-11" db="EMBL/GenBank/DDBJ databases">
        <authorList>
            <consortium name="DOE Joint Genome Institute"/>
            <person name="Ahrendt S."/>
            <person name="Riley R."/>
            <person name="Andreopoulos W."/>
            <person name="Labutti K."/>
            <person name="Pangilinan J."/>
            <person name="Ruiz-Duenas F.J."/>
            <person name="Barrasa J.M."/>
            <person name="Sanchez-Garcia M."/>
            <person name="Camarero S."/>
            <person name="Miyauchi S."/>
            <person name="Serrano A."/>
            <person name="Linde D."/>
            <person name="Babiker R."/>
            <person name="Drula E."/>
            <person name="Ayuso-Fernandez I."/>
            <person name="Pacheco R."/>
            <person name="Padilla G."/>
            <person name="Ferreira P."/>
            <person name="Barriuso J."/>
            <person name="Kellner H."/>
            <person name="Castanera R."/>
            <person name="Alfaro M."/>
            <person name="Ramirez L."/>
            <person name="Pisabarro A.G."/>
            <person name="Kuo A."/>
            <person name="Tritt A."/>
            <person name="Lipzen A."/>
            <person name="He G."/>
            <person name="Yan M."/>
            <person name="Ng V."/>
            <person name="Cullen D."/>
            <person name="Martin F."/>
            <person name="Rosso M.-N."/>
            <person name="Henrissat B."/>
            <person name="Hibbett D."/>
            <person name="Martinez A.T."/>
            <person name="Grigoriev I.V."/>
        </authorList>
    </citation>
    <scope>NUCLEOTIDE SEQUENCE</scope>
    <source>
        <strain evidence="1">CBS 506.95</strain>
    </source>
</reference>
<evidence type="ECO:0000313" key="2">
    <source>
        <dbReference type="Proteomes" id="UP000807306"/>
    </source>
</evidence>
<comment type="caution">
    <text evidence="1">The sequence shown here is derived from an EMBL/GenBank/DDBJ whole genome shotgun (WGS) entry which is preliminary data.</text>
</comment>
<organism evidence="1 2">
    <name type="scientific">Crepidotus variabilis</name>
    <dbReference type="NCBI Taxonomy" id="179855"/>
    <lineage>
        <taxon>Eukaryota</taxon>
        <taxon>Fungi</taxon>
        <taxon>Dikarya</taxon>
        <taxon>Basidiomycota</taxon>
        <taxon>Agaricomycotina</taxon>
        <taxon>Agaricomycetes</taxon>
        <taxon>Agaricomycetidae</taxon>
        <taxon>Agaricales</taxon>
        <taxon>Agaricineae</taxon>
        <taxon>Crepidotaceae</taxon>
        <taxon>Crepidotus</taxon>
    </lineage>
</organism>
<dbReference type="OrthoDB" id="3231772at2759"/>
<evidence type="ECO:0000313" key="1">
    <source>
        <dbReference type="EMBL" id="KAF9527463.1"/>
    </source>
</evidence>
<dbReference type="AlphaFoldDB" id="A0A9P6JP55"/>
<gene>
    <name evidence="1" type="ORF">CPB83DRAFT_768458</name>
</gene>
<sequence>MASVHVLPVPIESTFEKRLLPVAQSEGHFAFARIQGELHLVQVSDATPASALTTVDVKLFRHEFITIFRFAGCRTLHPADINIIEPIETNLTRYEEDNGTVFLARDVMDRMRKLTDPRRNLGMGMIPGRVWKDARQPQYRLKTVHRHHQR</sequence>